<gene>
    <name evidence="2" type="ORF">ASPWEDRAFT_439449</name>
</gene>
<dbReference type="VEuPathDB" id="FungiDB:ASPWEDRAFT_439449"/>
<evidence type="ECO:0000256" key="1">
    <source>
        <dbReference type="SAM" id="SignalP"/>
    </source>
</evidence>
<keyword evidence="3" id="KW-1185">Reference proteome</keyword>
<organism evidence="2 3">
    <name type="scientific">Aspergillus wentii DTO 134E9</name>
    <dbReference type="NCBI Taxonomy" id="1073089"/>
    <lineage>
        <taxon>Eukaryota</taxon>
        <taxon>Fungi</taxon>
        <taxon>Dikarya</taxon>
        <taxon>Ascomycota</taxon>
        <taxon>Pezizomycotina</taxon>
        <taxon>Eurotiomycetes</taxon>
        <taxon>Eurotiomycetidae</taxon>
        <taxon>Eurotiales</taxon>
        <taxon>Aspergillaceae</taxon>
        <taxon>Aspergillus</taxon>
        <taxon>Aspergillus subgen. Cremei</taxon>
    </lineage>
</organism>
<dbReference type="Proteomes" id="UP000184383">
    <property type="component" value="Unassembled WGS sequence"/>
</dbReference>
<evidence type="ECO:0000313" key="3">
    <source>
        <dbReference type="Proteomes" id="UP000184383"/>
    </source>
</evidence>
<reference evidence="3" key="1">
    <citation type="journal article" date="2017" name="Genome Biol.">
        <title>Comparative genomics reveals high biological diversity and specific adaptations in the industrially and medically important fungal genus Aspergillus.</title>
        <authorList>
            <person name="de Vries R.P."/>
            <person name="Riley R."/>
            <person name="Wiebenga A."/>
            <person name="Aguilar-Osorio G."/>
            <person name="Amillis S."/>
            <person name="Uchima C.A."/>
            <person name="Anderluh G."/>
            <person name="Asadollahi M."/>
            <person name="Askin M."/>
            <person name="Barry K."/>
            <person name="Battaglia E."/>
            <person name="Bayram O."/>
            <person name="Benocci T."/>
            <person name="Braus-Stromeyer S.A."/>
            <person name="Caldana C."/>
            <person name="Canovas D."/>
            <person name="Cerqueira G.C."/>
            <person name="Chen F."/>
            <person name="Chen W."/>
            <person name="Choi C."/>
            <person name="Clum A."/>
            <person name="Dos Santos R.A."/>
            <person name="Damasio A.R."/>
            <person name="Diallinas G."/>
            <person name="Emri T."/>
            <person name="Fekete E."/>
            <person name="Flipphi M."/>
            <person name="Freyberg S."/>
            <person name="Gallo A."/>
            <person name="Gournas C."/>
            <person name="Habgood R."/>
            <person name="Hainaut M."/>
            <person name="Harispe M.L."/>
            <person name="Henrissat B."/>
            <person name="Hilden K.S."/>
            <person name="Hope R."/>
            <person name="Hossain A."/>
            <person name="Karabika E."/>
            <person name="Karaffa L."/>
            <person name="Karanyi Z."/>
            <person name="Krasevec N."/>
            <person name="Kuo A."/>
            <person name="Kusch H."/>
            <person name="LaButti K."/>
            <person name="Lagendijk E.L."/>
            <person name="Lapidus A."/>
            <person name="Levasseur A."/>
            <person name="Lindquist E."/>
            <person name="Lipzen A."/>
            <person name="Logrieco A.F."/>
            <person name="MacCabe A."/>
            <person name="Maekelae M.R."/>
            <person name="Malavazi I."/>
            <person name="Melin P."/>
            <person name="Meyer V."/>
            <person name="Mielnichuk N."/>
            <person name="Miskei M."/>
            <person name="Molnar A.P."/>
            <person name="Mule G."/>
            <person name="Ngan C.Y."/>
            <person name="Orejas M."/>
            <person name="Orosz E."/>
            <person name="Ouedraogo J.P."/>
            <person name="Overkamp K.M."/>
            <person name="Park H.-S."/>
            <person name="Perrone G."/>
            <person name="Piumi F."/>
            <person name="Punt P.J."/>
            <person name="Ram A.F."/>
            <person name="Ramon A."/>
            <person name="Rauscher S."/>
            <person name="Record E."/>
            <person name="Riano-Pachon D.M."/>
            <person name="Robert V."/>
            <person name="Roehrig J."/>
            <person name="Ruller R."/>
            <person name="Salamov A."/>
            <person name="Salih N.S."/>
            <person name="Samson R.A."/>
            <person name="Sandor E."/>
            <person name="Sanguinetti M."/>
            <person name="Schuetze T."/>
            <person name="Sepcic K."/>
            <person name="Shelest E."/>
            <person name="Sherlock G."/>
            <person name="Sophianopoulou V."/>
            <person name="Squina F.M."/>
            <person name="Sun H."/>
            <person name="Susca A."/>
            <person name="Todd R.B."/>
            <person name="Tsang A."/>
            <person name="Unkles S.E."/>
            <person name="van de Wiele N."/>
            <person name="van Rossen-Uffink D."/>
            <person name="Oliveira J.V."/>
            <person name="Vesth T.C."/>
            <person name="Visser J."/>
            <person name="Yu J.-H."/>
            <person name="Zhou M."/>
            <person name="Andersen M.R."/>
            <person name="Archer D.B."/>
            <person name="Baker S.E."/>
            <person name="Benoit I."/>
            <person name="Brakhage A.A."/>
            <person name="Braus G.H."/>
            <person name="Fischer R."/>
            <person name="Frisvad J.C."/>
            <person name="Goldman G.H."/>
            <person name="Houbraken J."/>
            <person name="Oakley B."/>
            <person name="Pocsi I."/>
            <person name="Scazzocchio C."/>
            <person name="Seiboth B."/>
            <person name="vanKuyk P.A."/>
            <person name="Wortman J."/>
            <person name="Dyer P.S."/>
            <person name="Grigoriev I.V."/>
        </authorList>
    </citation>
    <scope>NUCLEOTIDE SEQUENCE [LARGE SCALE GENOMIC DNA]</scope>
    <source>
        <strain evidence="3">DTO 134E9</strain>
    </source>
</reference>
<evidence type="ECO:0000313" key="2">
    <source>
        <dbReference type="EMBL" id="OJJ37106.1"/>
    </source>
</evidence>
<dbReference type="GeneID" id="63751993"/>
<keyword evidence="1" id="KW-0732">Signal</keyword>
<feature type="chain" id="PRO_5012182948" description="Secreted protein" evidence="1">
    <location>
        <begin position="24"/>
        <end position="115"/>
    </location>
</feature>
<protein>
    <recommendedName>
        <fullName evidence="4">Secreted protein</fullName>
    </recommendedName>
</protein>
<name>A0A1L9RQ71_ASPWE</name>
<sequence>MLSVMLNLRSILLFLTFLCLSGGMPLWCSTSSKYISRPSSLLHANLLSGWSRSLFHHRNAASGDAPENRRLYTLCPRWMHGSVPYCSLIRMLICMLKANSKHPSSHCRQTKDCFR</sequence>
<proteinExistence type="predicted"/>
<evidence type="ECO:0008006" key="4">
    <source>
        <dbReference type="Google" id="ProtNLM"/>
    </source>
</evidence>
<dbReference type="AlphaFoldDB" id="A0A1L9RQ71"/>
<dbReference type="RefSeq" id="XP_040690782.1">
    <property type="nucleotide sequence ID" value="XM_040836145.1"/>
</dbReference>
<dbReference type="EMBL" id="KV878211">
    <property type="protein sequence ID" value="OJJ37106.1"/>
    <property type="molecule type" value="Genomic_DNA"/>
</dbReference>
<feature type="signal peptide" evidence="1">
    <location>
        <begin position="1"/>
        <end position="23"/>
    </location>
</feature>
<accession>A0A1L9RQ71</accession>